<sequence>MKLITKKFDQLTLDELYQIIRTRINVFVVEQNCPFEECDNLDQVAIHCFYYKKGTIQAYARIIPPGEEFLEASIGRVLTNHESRGTGLGLQLMEDLIRYMDNIGYKEIRINAQKYLEEFYQKFGFKTVSNTFLIDGIDHLEMLRE</sequence>
<comment type="caution">
    <text evidence="2">The sequence shown here is derived from an EMBL/GenBank/DDBJ whole genome shotgun (WGS) entry which is preliminary data.</text>
</comment>
<evidence type="ECO:0000313" key="2">
    <source>
        <dbReference type="EMBL" id="OWZ82918.1"/>
    </source>
</evidence>
<reference evidence="2 3" key="1">
    <citation type="submission" date="2017-06" db="EMBL/GenBank/DDBJ databases">
        <title>Draft Genome Sequence of Natranaerobius trueperi halophilic, alkalithermophilic bacteria from soda lakes.</title>
        <authorList>
            <person name="Zhao B."/>
        </authorList>
    </citation>
    <scope>NUCLEOTIDE SEQUENCE [LARGE SCALE GENOMIC DNA]</scope>
    <source>
        <strain evidence="2 3">DSM 18760</strain>
    </source>
</reference>
<dbReference type="Gene3D" id="3.40.630.30">
    <property type="match status" value="1"/>
</dbReference>
<dbReference type="EMBL" id="NIQC01000034">
    <property type="protein sequence ID" value="OWZ82918.1"/>
    <property type="molecule type" value="Genomic_DNA"/>
</dbReference>
<evidence type="ECO:0000259" key="1">
    <source>
        <dbReference type="PROSITE" id="PS51186"/>
    </source>
</evidence>
<dbReference type="RefSeq" id="WP_089024399.1">
    <property type="nucleotide sequence ID" value="NZ_NIQC01000034.1"/>
</dbReference>
<dbReference type="CDD" id="cd04301">
    <property type="entry name" value="NAT_SF"/>
    <property type="match status" value="1"/>
</dbReference>
<keyword evidence="3" id="KW-1185">Reference proteome</keyword>
<proteinExistence type="predicted"/>
<evidence type="ECO:0000313" key="3">
    <source>
        <dbReference type="Proteomes" id="UP000214588"/>
    </source>
</evidence>
<dbReference type="PROSITE" id="PS51186">
    <property type="entry name" value="GNAT"/>
    <property type="match status" value="1"/>
</dbReference>
<dbReference type="AlphaFoldDB" id="A0A226BV51"/>
<dbReference type="Pfam" id="PF13673">
    <property type="entry name" value="Acetyltransf_10"/>
    <property type="match status" value="1"/>
</dbReference>
<feature type="domain" description="N-acetyltransferase" evidence="1">
    <location>
        <begin position="6"/>
        <end position="145"/>
    </location>
</feature>
<name>A0A226BV51_9FIRM</name>
<gene>
    <name evidence="2" type="ORF">CDO51_11600</name>
</gene>
<dbReference type="SUPFAM" id="SSF55729">
    <property type="entry name" value="Acyl-CoA N-acyltransferases (Nat)"/>
    <property type="match status" value="1"/>
</dbReference>
<keyword evidence="2" id="KW-0808">Transferase</keyword>
<organism evidence="2 3">
    <name type="scientific">Natranaerobius trueperi</name>
    <dbReference type="NCBI Taxonomy" id="759412"/>
    <lineage>
        <taxon>Bacteria</taxon>
        <taxon>Bacillati</taxon>
        <taxon>Bacillota</taxon>
        <taxon>Clostridia</taxon>
        <taxon>Natranaerobiales</taxon>
        <taxon>Natranaerobiaceae</taxon>
        <taxon>Natranaerobius</taxon>
    </lineage>
</organism>
<dbReference type="InterPro" id="IPR000182">
    <property type="entry name" value="GNAT_dom"/>
</dbReference>
<dbReference type="Proteomes" id="UP000214588">
    <property type="component" value="Unassembled WGS sequence"/>
</dbReference>
<accession>A0A226BV51</accession>
<dbReference type="InterPro" id="IPR016181">
    <property type="entry name" value="Acyl_CoA_acyltransferase"/>
</dbReference>
<dbReference type="OrthoDB" id="9796171at2"/>
<dbReference type="GO" id="GO:0016747">
    <property type="term" value="F:acyltransferase activity, transferring groups other than amino-acyl groups"/>
    <property type="evidence" value="ECO:0007669"/>
    <property type="project" value="InterPro"/>
</dbReference>
<protein>
    <submittedName>
        <fullName evidence="2">GNAT family N-acetyltransferase</fullName>
    </submittedName>
</protein>